<comment type="caution">
    <text evidence="2">The sequence shown here is derived from an EMBL/GenBank/DDBJ whole genome shotgun (WGS) entry which is preliminary data.</text>
</comment>
<dbReference type="InterPro" id="IPR036724">
    <property type="entry name" value="Cobalamin-bd_sf"/>
</dbReference>
<dbReference type="InterPro" id="IPR003759">
    <property type="entry name" value="Cbl-bd_cap"/>
</dbReference>
<reference evidence="2 3" key="1">
    <citation type="submission" date="2023-04" db="EMBL/GenBank/DDBJ databases">
        <title>Fusibacter bizertensis strain WBS, isolated from littoral bottom sediments of the Arctic seas - biochemical and genomic analysis.</title>
        <authorList>
            <person name="Brioukhanov A.L."/>
        </authorList>
    </citation>
    <scope>NUCLEOTIDE SEQUENCE [LARGE SCALE GENOMIC DNA]</scope>
    <source>
        <strain evidence="2 3">WBS</strain>
    </source>
</reference>
<evidence type="ECO:0000313" key="2">
    <source>
        <dbReference type="EMBL" id="MDH8679528.1"/>
    </source>
</evidence>
<dbReference type="Pfam" id="PF02607">
    <property type="entry name" value="B12-binding_2"/>
    <property type="match status" value="1"/>
</dbReference>
<dbReference type="InterPro" id="IPR006158">
    <property type="entry name" value="Cobalamin-bd"/>
</dbReference>
<proteinExistence type="predicted"/>
<sequence>MTKELIHSRFSKALENHNREEAVAIITDALENNQISIQTLYEEVLTQSLNSISSNRQEQSMPIWEEHLSSNIVRTVVELTLPYVYQQRQQLEANHTQPLNRKKAVVFCLEEEYHELGARMTTDFLTLLGFDAYFIGANTPKQEIFSAIKHFKPDLVCVSVTNYFHLTKLHRLIEELRTIEVLKHFTFIVGGYAVHNSSDVKSQIKADYYVRTFDDLKAVKEAIR</sequence>
<dbReference type="EMBL" id="JARYZI010000013">
    <property type="protein sequence ID" value="MDH8679528.1"/>
    <property type="molecule type" value="Genomic_DNA"/>
</dbReference>
<dbReference type="PROSITE" id="PS51332">
    <property type="entry name" value="B12_BINDING"/>
    <property type="match status" value="1"/>
</dbReference>
<dbReference type="Gene3D" id="3.40.50.280">
    <property type="entry name" value="Cobalamin-binding domain"/>
    <property type="match status" value="1"/>
</dbReference>
<accession>A0ABT6NGQ3</accession>
<evidence type="ECO:0000259" key="1">
    <source>
        <dbReference type="PROSITE" id="PS51332"/>
    </source>
</evidence>
<dbReference type="CDD" id="cd02065">
    <property type="entry name" value="B12-binding_like"/>
    <property type="match status" value="1"/>
</dbReference>
<protein>
    <submittedName>
        <fullName evidence="2">Cobalamin-dependent protein</fullName>
    </submittedName>
</protein>
<dbReference type="RefSeq" id="WP_281095425.1">
    <property type="nucleotide sequence ID" value="NZ_JARYZI010000013.1"/>
</dbReference>
<dbReference type="Proteomes" id="UP001158045">
    <property type="component" value="Unassembled WGS sequence"/>
</dbReference>
<keyword evidence="3" id="KW-1185">Reference proteome</keyword>
<evidence type="ECO:0000313" key="3">
    <source>
        <dbReference type="Proteomes" id="UP001158045"/>
    </source>
</evidence>
<dbReference type="Gene3D" id="1.10.1240.10">
    <property type="entry name" value="Methionine synthase domain"/>
    <property type="match status" value="1"/>
</dbReference>
<dbReference type="Pfam" id="PF02310">
    <property type="entry name" value="B12-binding"/>
    <property type="match status" value="1"/>
</dbReference>
<feature type="domain" description="B12-binding" evidence="1">
    <location>
        <begin position="101"/>
        <end position="224"/>
    </location>
</feature>
<name>A0ABT6NGQ3_9FIRM</name>
<dbReference type="SUPFAM" id="SSF52242">
    <property type="entry name" value="Cobalamin (vitamin B12)-binding domain"/>
    <property type="match status" value="1"/>
</dbReference>
<organism evidence="2 3">
    <name type="scientific">Fusibacter bizertensis</name>
    <dbReference type="NCBI Taxonomy" id="1488331"/>
    <lineage>
        <taxon>Bacteria</taxon>
        <taxon>Bacillati</taxon>
        <taxon>Bacillota</taxon>
        <taxon>Clostridia</taxon>
        <taxon>Eubacteriales</taxon>
        <taxon>Eubacteriales Family XII. Incertae Sedis</taxon>
        <taxon>Fusibacter</taxon>
    </lineage>
</organism>
<gene>
    <name evidence="2" type="ORF">QE109_15320</name>
</gene>
<dbReference type="InterPro" id="IPR036594">
    <property type="entry name" value="Meth_synthase_dom"/>
</dbReference>